<dbReference type="EMBL" id="WVIE01000026">
    <property type="protein sequence ID" value="NDJ19202.1"/>
    <property type="molecule type" value="Genomic_DNA"/>
</dbReference>
<accession>A0A8J8CP82</accession>
<evidence type="ECO:0000259" key="1">
    <source>
        <dbReference type="PROSITE" id="PS51549"/>
    </source>
</evidence>
<dbReference type="PROSITE" id="PS51549">
    <property type="entry name" value="DM13"/>
    <property type="match status" value="1"/>
</dbReference>
<organism evidence="2 3">
    <name type="scientific">Myxacorys almedinensis A</name>
    <dbReference type="NCBI Taxonomy" id="2690445"/>
    <lineage>
        <taxon>Bacteria</taxon>
        <taxon>Bacillati</taxon>
        <taxon>Cyanobacteriota</taxon>
        <taxon>Cyanophyceae</taxon>
        <taxon>Leptolyngbyales</taxon>
        <taxon>Leptolyngbyaceae</taxon>
        <taxon>Myxacorys</taxon>
        <taxon>Myxacorys almedinensis</taxon>
    </lineage>
</organism>
<evidence type="ECO:0000313" key="2">
    <source>
        <dbReference type="EMBL" id="NDJ19202.1"/>
    </source>
</evidence>
<feature type="domain" description="DM13" evidence="1">
    <location>
        <begin position="67"/>
        <end position="178"/>
    </location>
</feature>
<name>A0A8J8CP82_9CYAN</name>
<dbReference type="Pfam" id="PF10517">
    <property type="entry name" value="DM13"/>
    <property type="match status" value="1"/>
</dbReference>
<comment type="caution">
    <text evidence="2">The sequence shown here is derived from an EMBL/GenBank/DDBJ whole genome shotgun (WGS) entry which is preliminary data.</text>
</comment>
<dbReference type="AlphaFoldDB" id="A0A8J8CP82"/>
<dbReference type="PROSITE" id="PS51257">
    <property type="entry name" value="PROKAR_LIPOPROTEIN"/>
    <property type="match status" value="1"/>
</dbReference>
<sequence>MKLSDWLVSSLAVVAISGCGQTASNQASEGPASSSVAPTLAQSSPSATVSAQSSPAAMAAGAPIASGIFASGEHPTQGTVNLITQDGKAFLELDPGFKTSEMGPDLVIALHRSANVLEPAKAPAYALKEGEYVVVAPLKAYRGAQRYEIPAGVNLADYKSAVIWCRKFNATFGSAKLGA</sequence>
<dbReference type="RefSeq" id="WP_162424729.1">
    <property type="nucleotide sequence ID" value="NZ_WVIE01000026.1"/>
</dbReference>
<protein>
    <recommendedName>
        <fullName evidence="1">DM13 domain-containing protein</fullName>
    </recommendedName>
</protein>
<evidence type="ECO:0000313" key="3">
    <source>
        <dbReference type="Proteomes" id="UP000646053"/>
    </source>
</evidence>
<dbReference type="InterPro" id="IPR019545">
    <property type="entry name" value="DM13_domain"/>
</dbReference>
<reference evidence="2" key="1">
    <citation type="submission" date="2019-12" db="EMBL/GenBank/DDBJ databases">
        <title>High-Quality draft genome sequences of three cyanobacteria isolated from the limestone walls of the Old Cathedral of Coimbra.</title>
        <authorList>
            <person name="Tiago I."/>
            <person name="Soares F."/>
            <person name="Portugal A."/>
        </authorList>
    </citation>
    <scope>NUCLEOTIDE SEQUENCE</scope>
    <source>
        <strain evidence="2">A</strain>
    </source>
</reference>
<dbReference type="Proteomes" id="UP000646053">
    <property type="component" value="Unassembled WGS sequence"/>
</dbReference>
<proteinExistence type="predicted"/>
<keyword evidence="3" id="KW-1185">Reference proteome</keyword>
<gene>
    <name evidence="2" type="ORF">GS601_18225</name>
</gene>